<keyword evidence="3 11" id="KW-0378">Hydrolase</keyword>
<dbReference type="Gene3D" id="3.40.50.300">
    <property type="entry name" value="P-loop containing nucleotide triphosphate hydrolases"/>
    <property type="match status" value="2"/>
</dbReference>
<evidence type="ECO:0000256" key="7">
    <source>
        <dbReference type="ARBA" id="ARBA00023235"/>
    </source>
</evidence>
<feature type="domain" description="UvrD-like helicase ATP-binding" evidence="12">
    <location>
        <begin position="8"/>
        <end position="290"/>
    </location>
</feature>
<comment type="catalytic activity">
    <reaction evidence="8">
        <text>Couples ATP hydrolysis with the unwinding of duplex DNA by translocating in the 3'-5' direction.</text>
        <dbReference type="EC" id="5.6.2.4"/>
    </reaction>
</comment>
<dbReference type="OrthoDB" id="9810135at2"/>
<dbReference type="PROSITE" id="PS51198">
    <property type="entry name" value="UVRD_HELICASE_ATP_BIND"/>
    <property type="match status" value="1"/>
</dbReference>
<dbReference type="PANTHER" id="PTHR11070">
    <property type="entry name" value="UVRD / RECB / PCRA DNA HELICASE FAMILY MEMBER"/>
    <property type="match status" value="1"/>
</dbReference>
<dbReference type="GO" id="GO:0043138">
    <property type="term" value="F:3'-5' DNA helicase activity"/>
    <property type="evidence" value="ECO:0007669"/>
    <property type="project" value="UniProtKB-EC"/>
</dbReference>
<evidence type="ECO:0000259" key="12">
    <source>
        <dbReference type="PROSITE" id="PS51198"/>
    </source>
</evidence>
<evidence type="ECO:0000313" key="14">
    <source>
        <dbReference type="EMBL" id="AUF83813.1"/>
    </source>
</evidence>
<dbReference type="InterPro" id="IPR013986">
    <property type="entry name" value="DExx_box_DNA_helicase_dom_sf"/>
</dbReference>
<accession>A0A2K9BP49</accession>
<feature type="binding site" evidence="11">
    <location>
        <begin position="29"/>
        <end position="36"/>
    </location>
    <ligand>
        <name>ATP</name>
        <dbReference type="ChEBI" id="CHEBI:30616"/>
    </ligand>
</feature>
<dbReference type="AlphaFoldDB" id="A0A2K9BP49"/>
<dbReference type="Pfam" id="PF00580">
    <property type="entry name" value="UvrD-helicase"/>
    <property type="match status" value="1"/>
</dbReference>
<gene>
    <name evidence="14" type="ORF">CXP39_03405</name>
</gene>
<comment type="similarity">
    <text evidence="1">Belongs to the helicase family. UvrD subfamily.</text>
</comment>
<dbReference type="InterPro" id="IPR000212">
    <property type="entry name" value="DNA_helicase_UvrD/REP"/>
</dbReference>
<keyword evidence="2 11" id="KW-0547">Nucleotide-binding</keyword>
<dbReference type="GO" id="GO:0000725">
    <property type="term" value="P:recombinational repair"/>
    <property type="evidence" value="ECO:0007669"/>
    <property type="project" value="TreeGrafter"/>
</dbReference>
<feature type="domain" description="UvrD-like helicase C-terminal" evidence="13">
    <location>
        <begin position="291"/>
        <end position="564"/>
    </location>
</feature>
<sequence length="728" mass="84045">MSMSNLLDELNLKQLEAVVTTKQPLRIIAGAGSGKTKVITTKIAYLIQEEHIAPWKILAVTFTNKAAREMKERVELLTGNLQSKPFISTFHAWCSRILREEFNLVGLQKGFLIIDQNDQKQMIKKIVRELDLFDEPLIRDLNKQAVNQISNWKNNFVSPKEVMDESYSLLEKNLAAVYRIYEQKLLENNSVDFNDLQIKVHQLFNQNPETVNKWRDRYDYVMVDEFQDTNDVQFDLIKFLTRGKTNLTVVGDPDQTIYSWRGARVNIILNFEKTYKDAKSVVLNENYRSTQQILDIANDFINNNQNREKKDIFTNNSSGNKVQVKECASMYTEAKFIASEIKNLVKEGYKYGDVYVLYRMNAWSREIEKVLDNSKIPFQLIGGIKFRDRKVIKDAISMLKMVVVKDNLSAERVLNFTPKIGNITIQRIFELSRDKAMNIFDLITHENESLINLATKNLKDLRLTLIEGRRIYEKNISIAGLIKYLLAASGYEKRLEILEDEDALQNIKALYDQLSHFDESFDPLEYNEEDRFIAFLQEESLASEEDDETHPNKVTLLTIHSAKGLENKVVFVAGLNRDVFPGKRSMFSTEELEEERRALYVALTRAQEKLYISYIRGEWSYISQGELSPSKFITELNKELYEFESGLFAHANGTITSTKVVKTEKDLWSEKFDEQHENDYASGDLVEHVIFGEGIVIKIIGTQLQVAFNNPMYGVMVIPIGNKALSKK</sequence>
<evidence type="ECO:0000256" key="10">
    <source>
        <dbReference type="ARBA" id="ARBA00048988"/>
    </source>
</evidence>
<dbReference type="Gene3D" id="1.10.10.160">
    <property type="match status" value="1"/>
</dbReference>
<keyword evidence="6" id="KW-0238">DNA-binding</keyword>
<dbReference type="EC" id="5.6.2.4" evidence="9"/>
<evidence type="ECO:0000313" key="15">
    <source>
        <dbReference type="Proteomes" id="UP000233419"/>
    </source>
</evidence>
<dbReference type="SUPFAM" id="SSF52540">
    <property type="entry name" value="P-loop containing nucleoside triphosphate hydrolases"/>
    <property type="match status" value="1"/>
</dbReference>
<evidence type="ECO:0000259" key="13">
    <source>
        <dbReference type="PROSITE" id="PS51217"/>
    </source>
</evidence>
<dbReference type="Pfam" id="PF13361">
    <property type="entry name" value="UvrD_C"/>
    <property type="match status" value="1"/>
</dbReference>
<evidence type="ECO:0000256" key="5">
    <source>
        <dbReference type="ARBA" id="ARBA00022840"/>
    </source>
</evidence>
<evidence type="ECO:0000256" key="11">
    <source>
        <dbReference type="PROSITE-ProRule" id="PRU00560"/>
    </source>
</evidence>
<dbReference type="GO" id="GO:0005829">
    <property type="term" value="C:cytosol"/>
    <property type="evidence" value="ECO:0007669"/>
    <property type="project" value="TreeGrafter"/>
</dbReference>
<proteinExistence type="inferred from homology"/>
<dbReference type="PROSITE" id="PS51217">
    <property type="entry name" value="UVRD_HELICASE_CTER"/>
    <property type="match status" value="1"/>
</dbReference>
<dbReference type="KEGG" id="msyr:CXP39_03405"/>
<evidence type="ECO:0000256" key="3">
    <source>
        <dbReference type="ARBA" id="ARBA00022801"/>
    </source>
</evidence>
<dbReference type="InterPro" id="IPR014016">
    <property type="entry name" value="UvrD-like_ATP-bd"/>
</dbReference>
<dbReference type="PANTHER" id="PTHR11070:SF2">
    <property type="entry name" value="ATP-DEPENDENT DNA HELICASE SRS2"/>
    <property type="match status" value="1"/>
</dbReference>
<evidence type="ECO:0000256" key="1">
    <source>
        <dbReference type="ARBA" id="ARBA00009922"/>
    </source>
</evidence>
<dbReference type="EMBL" id="CP025257">
    <property type="protein sequence ID" value="AUF83813.1"/>
    <property type="molecule type" value="Genomic_DNA"/>
</dbReference>
<evidence type="ECO:0000256" key="2">
    <source>
        <dbReference type="ARBA" id="ARBA00022741"/>
    </source>
</evidence>
<protein>
    <recommendedName>
        <fullName evidence="9">DNA 3'-5' helicase</fullName>
        <ecNumber evidence="9">5.6.2.4</ecNumber>
    </recommendedName>
</protein>
<dbReference type="GO" id="GO:0033202">
    <property type="term" value="C:DNA helicase complex"/>
    <property type="evidence" value="ECO:0007669"/>
    <property type="project" value="TreeGrafter"/>
</dbReference>
<keyword evidence="5 11" id="KW-0067">ATP-binding</keyword>
<comment type="catalytic activity">
    <reaction evidence="10">
        <text>ATP + H2O = ADP + phosphate + H(+)</text>
        <dbReference type="Rhea" id="RHEA:13065"/>
        <dbReference type="ChEBI" id="CHEBI:15377"/>
        <dbReference type="ChEBI" id="CHEBI:15378"/>
        <dbReference type="ChEBI" id="CHEBI:30616"/>
        <dbReference type="ChEBI" id="CHEBI:43474"/>
        <dbReference type="ChEBI" id="CHEBI:456216"/>
        <dbReference type="EC" id="5.6.2.4"/>
    </reaction>
</comment>
<reference evidence="14 15" key="1">
    <citation type="submission" date="2017-12" db="EMBL/GenBank/DDBJ databases">
        <title>Mesoplasma syrphidae YJS, Complete Genome.</title>
        <authorList>
            <person name="Knight T.F."/>
            <person name="Citino T."/>
            <person name="Rubinstein R."/>
            <person name="Neuschaefer Z."/>
        </authorList>
    </citation>
    <scope>NUCLEOTIDE SEQUENCE [LARGE SCALE GENOMIC DNA]</scope>
    <source>
        <strain evidence="14 15">YJS</strain>
    </source>
</reference>
<evidence type="ECO:0000256" key="4">
    <source>
        <dbReference type="ARBA" id="ARBA00022806"/>
    </source>
</evidence>
<keyword evidence="7" id="KW-0413">Isomerase</keyword>
<evidence type="ECO:0000256" key="9">
    <source>
        <dbReference type="ARBA" id="ARBA00034808"/>
    </source>
</evidence>
<dbReference type="InterPro" id="IPR014017">
    <property type="entry name" value="DNA_helicase_UvrD-like_C"/>
</dbReference>
<dbReference type="GO" id="GO:0005524">
    <property type="term" value="F:ATP binding"/>
    <property type="evidence" value="ECO:0007669"/>
    <property type="project" value="UniProtKB-UniRule"/>
</dbReference>
<evidence type="ECO:0000256" key="8">
    <source>
        <dbReference type="ARBA" id="ARBA00034617"/>
    </source>
</evidence>
<dbReference type="CDD" id="cd17932">
    <property type="entry name" value="DEXQc_UvrD"/>
    <property type="match status" value="1"/>
</dbReference>
<organism evidence="14 15">
    <name type="scientific">Mesoplasma syrphidae</name>
    <dbReference type="NCBI Taxonomy" id="225999"/>
    <lineage>
        <taxon>Bacteria</taxon>
        <taxon>Bacillati</taxon>
        <taxon>Mycoplasmatota</taxon>
        <taxon>Mollicutes</taxon>
        <taxon>Entomoplasmatales</taxon>
        <taxon>Entomoplasmataceae</taxon>
        <taxon>Mesoplasma</taxon>
    </lineage>
</organism>
<dbReference type="InterPro" id="IPR027417">
    <property type="entry name" value="P-loop_NTPase"/>
</dbReference>
<name>A0A2K9BP49_9MOLU</name>
<evidence type="ECO:0000256" key="6">
    <source>
        <dbReference type="ARBA" id="ARBA00023125"/>
    </source>
</evidence>
<dbReference type="GO" id="GO:0016887">
    <property type="term" value="F:ATP hydrolysis activity"/>
    <property type="evidence" value="ECO:0007669"/>
    <property type="project" value="RHEA"/>
</dbReference>
<dbReference type="RefSeq" id="WP_027048202.1">
    <property type="nucleotide sequence ID" value="NZ_CP025257.1"/>
</dbReference>
<dbReference type="Proteomes" id="UP000233419">
    <property type="component" value="Chromosome"/>
</dbReference>
<keyword evidence="4 11" id="KW-0347">Helicase</keyword>
<keyword evidence="15" id="KW-1185">Reference proteome</keyword>
<dbReference type="GO" id="GO:0003677">
    <property type="term" value="F:DNA binding"/>
    <property type="evidence" value="ECO:0007669"/>
    <property type="project" value="UniProtKB-KW"/>
</dbReference>
<dbReference type="Gene3D" id="1.10.486.10">
    <property type="entry name" value="PCRA, domain 4"/>
    <property type="match status" value="1"/>
</dbReference>